<keyword evidence="1" id="KW-0479">Metal-binding</keyword>
<dbReference type="Gene3D" id="2.40.70.10">
    <property type="entry name" value="Acid Proteases"/>
    <property type="match status" value="1"/>
</dbReference>
<feature type="region of interest" description="Disordered" evidence="2">
    <location>
        <begin position="1"/>
        <end position="95"/>
    </location>
</feature>
<dbReference type="PANTHER" id="PTHR46888">
    <property type="entry name" value="ZINC KNUCKLE DOMAINCONTAINING PROTEIN-RELATED"/>
    <property type="match status" value="1"/>
</dbReference>
<dbReference type="Proteomes" id="UP001549921">
    <property type="component" value="Unassembled WGS sequence"/>
</dbReference>
<feature type="region of interest" description="Disordered" evidence="2">
    <location>
        <begin position="321"/>
        <end position="344"/>
    </location>
</feature>
<dbReference type="Gene3D" id="4.10.60.10">
    <property type="entry name" value="Zinc finger, CCHC-type"/>
    <property type="match status" value="1"/>
</dbReference>
<feature type="domain" description="CCHC-type" evidence="3">
    <location>
        <begin position="354"/>
        <end position="369"/>
    </location>
</feature>
<evidence type="ECO:0000313" key="4">
    <source>
        <dbReference type="EMBL" id="KAL0830715.1"/>
    </source>
</evidence>
<evidence type="ECO:0000256" key="1">
    <source>
        <dbReference type="PROSITE-ProRule" id="PRU00047"/>
    </source>
</evidence>
<reference evidence="4 5" key="1">
    <citation type="submission" date="2024-06" db="EMBL/GenBank/DDBJ databases">
        <title>A chromosome-level genome assembly of beet webworm, Loxostege sticticalis.</title>
        <authorList>
            <person name="Zhang Y."/>
        </authorList>
    </citation>
    <scope>NUCLEOTIDE SEQUENCE [LARGE SCALE GENOMIC DNA]</scope>
    <source>
        <strain evidence="4">AQ028</strain>
        <tissue evidence="4">Male pupae</tissue>
    </source>
</reference>
<organism evidence="4 5">
    <name type="scientific">Loxostege sticticalis</name>
    <name type="common">Beet webworm moth</name>
    <dbReference type="NCBI Taxonomy" id="481309"/>
    <lineage>
        <taxon>Eukaryota</taxon>
        <taxon>Metazoa</taxon>
        <taxon>Ecdysozoa</taxon>
        <taxon>Arthropoda</taxon>
        <taxon>Hexapoda</taxon>
        <taxon>Insecta</taxon>
        <taxon>Pterygota</taxon>
        <taxon>Neoptera</taxon>
        <taxon>Endopterygota</taxon>
        <taxon>Lepidoptera</taxon>
        <taxon>Glossata</taxon>
        <taxon>Ditrysia</taxon>
        <taxon>Pyraloidea</taxon>
        <taxon>Crambidae</taxon>
        <taxon>Pyraustinae</taxon>
        <taxon>Loxostege</taxon>
    </lineage>
</organism>
<evidence type="ECO:0000259" key="3">
    <source>
        <dbReference type="PROSITE" id="PS50158"/>
    </source>
</evidence>
<dbReference type="AlphaFoldDB" id="A0ABD0SYH8"/>
<feature type="compositionally biased region" description="Basic and acidic residues" evidence="2">
    <location>
        <begin position="60"/>
        <end position="72"/>
    </location>
</feature>
<accession>A0ABD0SYH8</accession>
<keyword evidence="1" id="KW-0862">Zinc</keyword>
<comment type="caution">
    <text evidence="4">The sequence shown here is derived from an EMBL/GenBank/DDBJ whole genome shotgun (WGS) entry which is preliminary data.</text>
</comment>
<feature type="compositionally biased region" description="Polar residues" evidence="2">
    <location>
        <begin position="333"/>
        <end position="344"/>
    </location>
</feature>
<keyword evidence="1" id="KW-0863">Zinc-finger</keyword>
<dbReference type="InterPro" id="IPR036875">
    <property type="entry name" value="Znf_CCHC_sf"/>
</dbReference>
<dbReference type="SUPFAM" id="SSF50630">
    <property type="entry name" value="Acid proteases"/>
    <property type="match status" value="1"/>
</dbReference>
<feature type="compositionally biased region" description="Low complexity" evidence="2">
    <location>
        <begin position="1"/>
        <end position="13"/>
    </location>
</feature>
<dbReference type="Pfam" id="PF13650">
    <property type="entry name" value="Asp_protease_2"/>
    <property type="match status" value="1"/>
</dbReference>
<dbReference type="PANTHER" id="PTHR46888:SF1">
    <property type="entry name" value="RIBONUCLEASE H"/>
    <property type="match status" value="1"/>
</dbReference>
<dbReference type="InterPro" id="IPR021109">
    <property type="entry name" value="Peptidase_aspartic_dom_sf"/>
</dbReference>
<sequence length="552" mass="62138">MRPSRSRQPGARSSRGRRSRSRQPGARSSREGRSRSRRSGARPSRDTRSRSRQPRASPSIERHIERRSERWHATTSVEHRGRHPRASAGFEHQSRQLRASAVERCGGLPGCCEEKDQATRSPKRSRSPTFSSKDVIQIIQSIKEALPPQPLNQGTVTNRSLDHKNMVPEFNPSEKSQRIDVWLRKVNECAKVYGWDERTVIHFATQKLTGLAKTWYESLNSILFTWEEWQSKLLSAFPVEQNYGQVLEDMLKRKTKPNELIEVYYYEKVSLLNQCDITGRRAVDCIIHGITDRTMRSSALALRCEEPDQLLKFLLSNNKEPSGQTMPFRDRNLSSSDGRQSNRANTKLNPNLFCYNCKEKGHPYSRCPKPLVKCSACDRVGHRSDDCRSKNDPPSNKAVNTAKTMCISNSNPSNKFIKQAIVNGNPVDAFIDLGSEVTLIKQSFVSQLGLTHDKVPTSMKGFGNSIVPSAGSVKLDITIDGVAAVVSCRIVDDSLLEKTILVGQTFSEQPHVIVYKDVNKLQFTIQSHAVWLGQCSRGVPAHDESCLRPGPF</sequence>
<dbReference type="PROSITE" id="PS50158">
    <property type="entry name" value="ZF_CCHC"/>
    <property type="match status" value="1"/>
</dbReference>
<dbReference type="CDD" id="cd00303">
    <property type="entry name" value="retropepsin_like"/>
    <property type="match status" value="1"/>
</dbReference>
<proteinExistence type="predicted"/>
<protein>
    <recommendedName>
        <fullName evidence="3">CCHC-type domain-containing protein</fullName>
    </recommendedName>
</protein>
<dbReference type="SMART" id="SM00343">
    <property type="entry name" value="ZnF_C2HC"/>
    <property type="match status" value="2"/>
</dbReference>
<dbReference type="SUPFAM" id="SSF57756">
    <property type="entry name" value="Retrovirus zinc finger-like domains"/>
    <property type="match status" value="1"/>
</dbReference>
<dbReference type="GO" id="GO:0008270">
    <property type="term" value="F:zinc ion binding"/>
    <property type="evidence" value="ECO:0007669"/>
    <property type="project" value="UniProtKB-KW"/>
</dbReference>
<dbReference type="InterPro" id="IPR001878">
    <property type="entry name" value="Znf_CCHC"/>
</dbReference>
<dbReference type="EMBL" id="JBEDNZ010000013">
    <property type="protein sequence ID" value="KAL0830715.1"/>
    <property type="molecule type" value="Genomic_DNA"/>
</dbReference>
<evidence type="ECO:0000313" key="5">
    <source>
        <dbReference type="Proteomes" id="UP001549921"/>
    </source>
</evidence>
<evidence type="ECO:0000256" key="2">
    <source>
        <dbReference type="SAM" id="MobiDB-lite"/>
    </source>
</evidence>
<gene>
    <name evidence="4" type="ORF">ABMA28_002849</name>
</gene>
<name>A0ABD0SYH8_LOXSC</name>